<feature type="domain" description="Bacterial Ig" evidence="3">
    <location>
        <begin position="2829"/>
        <end position="2886"/>
    </location>
</feature>
<evidence type="ECO:0000313" key="6">
    <source>
        <dbReference type="Proteomes" id="UP001362100"/>
    </source>
</evidence>
<dbReference type="EMBL" id="JBBGZW010000002">
    <property type="protein sequence ID" value="MEJ5047756.1"/>
    <property type="molecule type" value="Genomic_DNA"/>
</dbReference>
<evidence type="ECO:0000256" key="2">
    <source>
        <dbReference type="SAM" id="Phobius"/>
    </source>
</evidence>
<comment type="caution">
    <text evidence="5">The sequence shown here is derived from an EMBL/GenBank/DDBJ whole genome shotgun (WGS) entry which is preliminary data.</text>
</comment>
<dbReference type="Proteomes" id="UP001362100">
    <property type="component" value="Unassembled WGS sequence"/>
</dbReference>
<feature type="domain" description="Bacterial Ig-like" evidence="4">
    <location>
        <begin position="2595"/>
        <end position="2686"/>
    </location>
</feature>
<feature type="region of interest" description="Disordered" evidence="1">
    <location>
        <begin position="2162"/>
        <end position="2195"/>
    </location>
</feature>
<feature type="transmembrane region" description="Helical" evidence="2">
    <location>
        <begin position="147"/>
        <end position="168"/>
    </location>
</feature>
<feature type="domain" description="Bacterial Ig-like" evidence="4">
    <location>
        <begin position="1742"/>
        <end position="1817"/>
    </location>
</feature>
<gene>
    <name evidence="5" type="ORF">WH298_21430</name>
</gene>
<feature type="domain" description="Bacterial Ig" evidence="3">
    <location>
        <begin position="2507"/>
        <end position="2562"/>
    </location>
</feature>
<feature type="domain" description="Bacterial Ig-like" evidence="4">
    <location>
        <begin position="1536"/>
        <end position="1615"/>
    </location>
</feature>
<dbReference type="Gene3D" id="3.30.420.430">
    <property type="match status" value="1"/>
</dbReference>
<accession>A0ABU8PYB3</accession>
<feature type="domain" description="Bacterial Ig-like" evidence="4">
    <location>
        <begin position="663"/>
        <end position="751"/>
    </location>
</feature>
<keyword evidence="6" id="KW-1185">Reference proteome</keyword>
<feature type="domain" description="Bacterial Ig-like" evidence="4">
    <location>
        <begin position="781"/>
        <end position="860"/>
    </location>
</feature>
<dbReference type="InterPro" id="IPR041498">
    <property type="entry name" value="Big_6"/>
</dbReference>
<feature type="domain" description="Bacterial Ig-like" evidence="4">
    <location>
        <begin position="1314"/>
        <end position="1395"/>
    </location>
</feature>
<keyword evidence="2" id="KW-1133">Transmembrane helix</keyword>
<feature type="domain" description="Bacterial Ig-like" evidence="4">
    <location>
        <begin position="878"/>
        <end position="964"/>
    </location>
</feature>
<feature type="domain" description="Bacterial Ig-like" evidence="4">
    <location>
        <begin position="2064"/>
        <end position="2149"/>
    </location>
</feature>
<evidence type="ECO:0000259" key="3">
    <source>
        <dbReference type="Pfam" id="PF17936"/>
    </source>
</evidence>
<feature type="compositionally biased region" description="Polar residues" evidence="1">
    <location>
        <begin position="2164"/>
        <end position="2177"/>
    </location>
</feature>
<evidence type="ECO:0000256" key="1">
    <source>
        <dbReference type="SAM" id="MobiDB-lite"/>
    </source>
</evidence>
<feature type="compositionally biased region" description="Gly residues" evidence="1">
    <location>
        <begin position="179"/>
        <end position="189"/>
    </location>
</feature>
<feature type="domain" description="Bacterial Ig-like" evidence="4">
    <location>
        <begin position="1633"/>
        <end position="1719"/>
    </location>
</feature>
<dbReference type="Pfam" id="PF19077">
    <property type="entry name" value="Big_13"/>
    <property type="match status" value="19"/>
</dbReference>
<dbReference type="InterPro" id="IPR013783">
    <property type="entry name" value="Ig-like_fold"/>
</dbReference>
<dbReference type="Pfam" id="PF17936">
    <property type="entry name" value="Big_6"/>
    <property type="match status" value="2"/>
</dbReference>
<reference evidence="5 6" key="1">
    <citation type="submission" date="2023-12" db="EMBL/GenBank/DDBJ databases">
        <title>Gut-associated functions are favored during microbiome assembly across C. elegans life.</title>
        <authorList>
            <person name="Zimmermann J."/>
        </authorList>
    </citation>
    <scope>NUCLEOTIDE SEQUENCE [LARGE SCALE GENOMIC DNA]</scope>
    <source>
        <strain evidence="5 6">BIGb0393</strain>
    </source>
</reference>
<keyword evidence="2" id="KW-0472">Membrane</keyword>
<feature type="domain" description="Bacterial Ig-like" evidence="4">
    <location>
        <begin position="987"/>
        <end position="1063"/>
    </location>
</feature>
<feature type="domain" description="Bacterial Ig-like" evidence="4">
    <location>
        <begin position="2163"/>
        <end position="2255"/>
    </location>
</feature>
<feature type="domain" description="Bacterial Ig-like" evidence="4">
    <location>
        <begin position="429"/>
        <end position="520"/>
    </location>
</feature>
<feature type="domain" description="Bacterial Ig-like" evidence="4">
    <location>
        <begin position="336"/>
        <end position="417"/>
    </location>
</feature>
<name>A0ABU8PYB3_9GAMM</name>
<feature type="domain" description="Bacterial Ig-like" evidence="4">
    <location>
        <begin position="1193"/>
        <end position="1275"/>
    </location>
</feature>
<evidence type="ECO:0000313" key="5">
    <source>
        <dbReference type="EMBL" id="MEJ5047756.1"/>
    </source>
</evidence>
<organism evidence="5 6">
    <name type="scientific">Pantoea nemavictus</name>
    <dbReference type="NCBI Taxonomy" id="2726955"/>
    <lineage>
        <taxon>Bacteria</taxon>
        <taxon>Pseudomonadati</taxon>
        <taxon>Pseudomonadota</taxon>
        <taxon>Gammaproteobacteria</taxon>
        <taxon>Enterobacterales</taxon>
        <taxon>Erwiniaceae</taxon>
        <taxon>Pantoea</taxon>
    </lineage>
</organism>
<dbReference type="NCBIfam" id="NF033510">
    <property type="entry name" value="Ca_tandemer"/>
    <property type="match status" value="16"/>
</dbReference>
<sequence>MSAVQVNVAVVENNTIVKADVLTSAKAVKVKAIPGGKYILSEGENGYAPENITLKRVGKDLHVVLEGADLEHPALIITGYYDNAGELVGKGEDGHWHEYTATSGEDDDQAAFLQDGESSAVALGAVEFPGAAGLNNLTMAGFAMSPALIALGALAALAAATGLGFLAGKHFGKKDSDNGNGGDNGGDNGGGDHDDGSNGGPNIPTSIVIGSVSDQQGNVINPGDHSSEKSPIFVGTGKPGNKIEITDDGKVIDTVTIGGDGKWTWTPRPPLEDGEYDIVLVERDPITDKPSLPLPGFELVVDTVAPGQAIIDDLHDEDGASIINPPSFEIASTFNAGEYYTNKNKPTLIGSGERNTFVDIYLNNVKVGEADVGADGRWRFEFTNELADNRYSFHVVNRDKAGNTGRPSPTLSIIIDTQAPAEPVITVIEDSAGQPVTSGSTADAEPVIKGTAEPSEAGGKIELRDQNDNLLGTAIVGDDGTWVVRISPALAEAQYEIIAVITDKAGNKTEMTNPVHLEIDQTAPELPEEGGVGEPGNALEGAWDNVDPHTGWIDPTTPTNDARPEFRGANLEPGDIVFIYDMRSTPPVVLGSKVVEEDGTWSFELTSDMGDGEQRVAIKVKDAANNESDFSDEFVFIVDTEAPADPSPGIGDGQPFEGAWDDQGDYTGWIADNSVTDDARPEFKGVGLIPGDIVVIYNGDTVMHSVVVRDDGSWSWTPDAPLMNADYSVAIAIRDVAGNESAKTDSLDFTIGAGGRPSLPGVDGIFNDDGDTLVRIDNGYHTNDSTPLITGTGTDGTLIIIRNGPGPGNIIGSERVTGGVWSWKPTAPLADDTYNFNVAARDAAMNESGQTGDYQIIVDTTDPAAPGGVTLWDDVGVTGEIRSGDTTDDSTPTLRGTSPEIGGVVYIKNGLGQTIGSTDVKSDGTWEYTVPELRDGTHSLTAQVEDLAGNLGPASPALDFTVDTSGVGVSVTLLVGDANASPLEVGNNGVINDTTPTLKGTATPNSVVSIYIDNEFYATTTSDASGRWEYPIELLDGEKSYVIHATVAGSAAPSSNFVVELDTTPPVGTFDRIVDNVGNPIETPAVDLRNGDYTNDRAPIMSGTAPSGTIVYIYDDVLGLIGTQVARDGRWSITPNPLNEQEYNLRVVFEDPVGNKTALSDPAWKIIVDVTDPAVPVLTEIEDSNGNPIPVTGGATNDASPVFRGTADPADVNSTIELRDQDGVLLGTGVVDGDGNWEVAVSPALEEKEYQISIGIKDPAGNTATVPTPINLDVDLTAPELPEEGGVGEPGNALEGAWDNVDPHTGWIDPTVPTNDARPEFRGANLEPGDIVFIYDMRSTPPVVLGSKVVEEDGTWSFELTSDMGDGEQRVAIKVKDPANNESDFSDEFVFIVDTEAPADPSPGIGDGQPFEGAWDDQGDYTGWIADNSVTDDARPEFKGVGLIPGDIVVIYNGDTVMHSVVVRDDGSWSWTPDAPLMNADYSVAIAIRDVAGNESAKTDSLDFTIGAGGRPSLPGVDGIFNDDGDTLVRIDNGYHTNDSTPLITGTGTDGTLIIIRNGPGPGNIIGSERVTGGVWSWKPTAPLADDTYNFNVAARDAAMNESGQTGDYQIIVDTTDPAAPGGVTLWDDVGVTGEIRSGDTTDDSTPTLRGTSPEIGGVVYIKNGLGQTIGSTDVKSDGTWEYTVPELGDGNHSLTAQVEDLAGNLGPASPALDFTVDTSGVGVSVTLLVGDANASPLEVGNNGVINDTTPTLKGTATPNSVVSIYIDNEFYATATSDASGRWEAPIALADGEKSYVIHATVAGSAAPSNNFVVELDVTPPVGTFDRIVDNVGNPIETPAVELGNGDYTNDRAPIMSGTAPSGTIVYIYDDVLGLIGTQVARDGRWSITPNPLNEQEYNLRVVFEDPVGNKTSPSTPAWKIIVDVTDPAVPVLTEIEDSNGNPIPVTGGATNDASPVFKGTADPADVGSTIELRDQDGVLLGTGVVDGDGNWEVAVSPALEEKEYQISISIKDPAGNTATVPTPINLDVDLTAPVLPGEGEVGVPGSVLEGAWDNIAPRIGPINVDDYTNDVRPEFHGAGLEPGHTVYVYDVTVTPPVLLGTQIVGIDGTWRMEPTADMGQGERKVAIKVRDPANNESELSDEFVFIIDSVPPAAPEVGGIEDSSGNPITGGATNDKNPLIIGTGDPADEGSTVEIRNEDGDVLGTGVVDENGEWRAEFDPELEDDEYRLIVVIVDPAGNETPMVGGPIELEVDTVPPGEPEFVGIEDADGNPLGNITNVTKPVIVGTADPADEGLIVEIRKPDGSVVGTGVVDENGEWKAIIDPELEEGEYALTPVIKDPAGNETPKTGAPIDLEIDITPPGEPEVIGIEDEDGNTLGDVINITDPVVVGTATPADQGLVVQIREPDGTVVGTGIVQPDGSWTAPLAPELEEREYELIAVIVDPAGNETPMVRPPIQLEVDVTPPEAPEVIGIESATPGEGVTLFDVIEMITNNPAPIVYGTAPESEAGGRIEIRDPDGNVLGTGIVMEDGTWRAPIDPALDEGTYNLVAVLIDRANNETPMRDTINLTIDTTAPVLPESEIGPGNAFEGAWDDQGDQTGWIAETSITDDARPEFKGAGLDEFVGDFVVIYNGDTELMTVTIQPGGTWTWTPPTDLPNASYEISIAIRDKAKNESERSDALNFEINNALGVPAAPAISGMFNNDGPTDVAITNGFTNDTTPAIRGTGVNGTIVTVYNGTTIIGTARVEGGVWEVIPQPALAEAVYSLTAKATNSVGNEGPASAAVSLTVDITRPNVPVITRVEDDDGGAISGSTSDRDPLFIGTADASEVGSKIELRDANDNLLGTGFVQAGGRWEVLVTPQLTVGESYNIKAVIIDKAGNKTEMANGVDLDIVSGLPPAPSPAIEDFTGHEAFENGATRWTVNLPENGQPFTTVKGLKISAGVNNAWISTRTSEQYIAAQRNGSTLNNEVLLKIDFGATNRISFDFMAADQNTVGYMRIYDISGNLITTKNIDFNETWGFIKNAYEAPSGTMIGRIEVVGDKTFYLDNIAWGDMAEIPPVMFSNKFTEEDSLLLNEELIELAYIEKGEPQQAIIGTDGKLDVLTVQGEDQLIDLTRLGEMVKSVEVIDLTGTGNNTLNISLGDILAQGGTNLFINDDTTQMMVKGNEGDVLNLSDLVEGADSGDWAKVEGTVQVSGVRYEVYKHSSLEAELLVQEGIQTNLLNN</sequence>
<evidence type="ECO:0000259" key="4">
    <source>
        <dbReference type="Pfam" id="PF19077"/>
    </source>
</evidence>
<feature type="domain" description="Bacterial Ig-like" evidence="4">
    <location>
        <begin position="1418"/>
        <end position="1506"/>
    </location>
</feature>
<feature type="domain" description="Bacterial Ig-like" evidence="4">
    <location>
        <begin position="1949"/>
        <end position="2030"/>
    </location>
</feature>
<dbReference type="Gene3D" id="2.60.40.10">
    <property type="entry name" value="Immunoglobulins"/>
    <property type="match status" value="24"/>
</dbReference>
<feature type="domain" description="Bacterial Ig-like" evidence="4">
    <location>
        <begin position="2708"/>
        <end position="2791"/>
    </location>
</feature>
<keyword evidence="2" id="KW-0812">Transmembrane</keyword>
<feature type="domain" description="Bacterial Ig-like" evidence="4">
    <location>
        <begin position="557"/>
        <end position="640"/>
    </location>
</feature>
<protein>
    <submittedName>
        <fullName evidence="5">Ig-like domain-containing protein</fullName>
    </submittedName>
</protein>
<proteinExistence type="predicted"/>
<dbReference type="RefSeq" id="WP_180823975.1">
    <property type="nucleotide sequence ID" value="NZ_JACAWY010000002.1"/>
</dbReference>
<feature type="region of interest" description="Disordered" evidence="1">
    <location>
        <begin position="173"/>
        <end position="240"/>
    </location>
</feature>
<dbReference type="InterPro" id="IPR044016">
    <property type="entry name" value="Big_13"/>
</dbReference>
<feature type="domain" description="Bacterial Ig-like" evidence="4">
    <location>
        <begin position="2275"/>
        <end position="2358"/>
    </location>
</feature>